<dbReference type="KEGG" id="sapo:SAPIO_CDS10207"/>
<accession>A0A084FUY2</accession>
<feature type="compositionally biased region" description="Gly residues" evidence="1">
    <location>
        <begin position="123"/>
        <end position="133"/>
    </location>
</feature>
<dbReference type="HOGENOM" id="CLU_058490_1_0_1"/>
<evidence type="ECO:0000313" key="3">
    <source>
        <dbReference type="Proteomes" id="UP000028545"/>
    </source>
</evidence>
<name>A0A084FUY2_PSEDA</name>
<dbReference type="OrthoDB" id="76567at2759"/>
<sequence length="291" mass="32774">MDLATTAGASDPPSESSPVMQFTTVEALFEEIEKVEKVDGDILTVKGVSPTACTAIDKGRERKRRRIRFRRYMPQKGILIITIPTAVHEQLHCVLGGEVENRIWTMGLRDEWNTMAATTFRSSGGGEGEGDWTGGPRPLRTGRDKWPTLVIEAGTSETLDELREDMRWWFWASNHEVKIALLAKFDRRHRRIQLEKWIEVPLGPRHGATNTRNDPEPEPDCPQGTITITRTARIADTDPARLNPASYIATSGALRLEFSLLFLRPPGHGEGDIVIGAQDLQRLAMRIWEWV</sequence>
<evidence type="ECO:0000313" key="2">
    <source>
        <dbReference type="EMBL" id="KEZ38894.1"/>
    </source>
</evidence>
<dbReference type="VEuPathDB" id="FungiDB:SAPIO_CDS10207"/>
<evidence type="ECO:0000256" key="1">
    <source>
        <dbReference type="SAM" id="MobiDB-lite"/>
    </source>
</evidence>
<dbReference type="EMBL" id="JOWA01000165">
    <property type="protein sequence ID" value="KEZ38894.1"/>
    <property type="molecule type" value="Genomic_DNA"/>
</dbReference>
<dbReference type="OMA" id="WWIANSV"/>
<keyword evidence="3" id="KW-1185">Reference proteome</keyword>
<reference evidence="2 3" key="1">
    <citation type="journal article" date="2014" name="Genome Announc.">
        <title>Draft genome sequence of the pathogenic fungus Scedosporium apiospermum.</title>
        <authorList>
            <person name="Vandeputte P."/>
            <person name="Ghamrawi S."/>
            <person name="Rechenmann M."/>
            <person name="Iltis A."/>
            <person name="Giraud S."/>
            <person name="Fleury M."/>
            <person name="Thornton C."/>
            <person name="Delhaes L."/>
            <person name="Meyer W."/>
            <person name="Papon N."/>
            <person name="Bouchara J.P."/>
        </authorList>
    </citation>
    <scope>NUCLEOTIDE SEQUENCE [LARGE SCALE GENOMIC DNA]</scope>
    <source>
        <strain evidence="2 3">IHEM 14462</strain>
    </source>
</reference>
<protein>
    <submittedName>
        <fullName evidence="2">Uncharacterized protein</fullName>
    </submittedName>
</protein>
<proteinExistence type="predicted"/>
<dbReference type="Proteomes" id="UP000028545">
    <property type="component" value="Unassembled WGS sequence"/>
</dbReference>
<gene>
    <name evidence="2" type="ORF">SAPIO_CDS10207</name>
</gene>
<feature type="region of interest" description="Disordered" evidence="1">
    <location>
        <begin position="120"/>
        <end position="139"/>
    </location>
</feature>
<dbReference type="AlphaFoldDB" id="A0A084FUY2"/>
<dbReference type="GeneID" id="27719380"/>
<organism evidence="2 3">
    <name type="scientific">Pseudallescheria apiosperma</name>
    <name type="common">Scedosporium apiospermum</name>
    <dbReference type="NCBI Taxonomy" id="563466"/>
    <lineage>
        <taxon>Eukaryota</taxon>
        <taxon>Fungi</taxon>
        <taxon>Dikarya</taxon>
        <taxon>Ascomycota</taxon>
        <taxon>Pezizomycotina</taxon>
        <taxon>Sordariomycetes</taxon>
        <taxon>Hypocreomycetidae</taxon>
        <taxon>Microascales</taxon>
        <taxon>Microascaceae</taxon>
        <taxon>Scedosporium</taxon>
    </lineage>
</organism>
<dbReference type="RefSeq" id="XP_016638693.1">
    <property type="nucleotide sequence ID" value="XM_016783843.1"/>
</dbReference>
<comment type="caution">
    <text evidence="2">The sequence shown here is derived from an EMBL/GenBank/DDBJ whole genome shotgun (WGS) entry which is preliminary data.</text>
</comment>